<accession>A0A8S1EPX9</accession>
<comment type="similarity">
    <text evidence="1">Belongs to the glycerate kinase type-2 family.</text>
</comment>
<dbReference type="GO" id="GO:0008887">
    <property type="term" value="F:glycerate kinase activity"/>
    <property type="evidence" value="ECO:0007669"/>
    <property type="project" value="InterPro"/>
</dbReference>
<dbReference type="InterPro" id="IPR037035">
    <property type="entry name" value="GK-like_C_sf"/>
</dbReference>
<keyword evidence="5" id="KW-1185">Reference proteome</keyword>
<feature type="domain" description="MOFRL-associated" evidence="3">
    <location>
        <begin position="6"/>
        <end position="247"/>
    </location>
</feature>
<gene>
    <name evidence="4" type="ORF">CBOVIS_LOCUS4174</name>
</gene>
<dbReference type="PANTHER" id="PTHR12227:SF0">
    <property type="entry name" value="GLYCERATE KINASE"/>
    <property type="match status" value="1"/>
</dbReference>
<dbReference type="AlphaFoldDB" id="A0A8S1EPX9"/>
<dbReference type="OrthoDB" id="44918at2759"/>
<dbReference type="PANTHER" id="PTHR12227">
    <property type="entry name" value="GLYCERATE KINASE"/>
    <property type="match status" value="1"/>
</dbReference>
<dbReference type="SUPFAM" id="SSF82544">
    <property type="entry name" value="GckA/TtuD-like"/>
    <property type="match status" value="1"/>
</dbReference>
<dbReference type="Pfam" id="PF13660">
    <property type="entry name" value="DUF4147"/>
    <property type="match status" value="1"/>
</dbReference>
<protein>
    <recommendedName>
        <fullName evidence="6">Glycerate kinase</fullName>
    </recommendedName>
</protein>
<sequence>MARKAAEAAFRKCIEAVDPRTSVAKAIRISNHRLVIENSTQVPLTDAHRLVLIGFGKAVIGMMRGAQEALGGAHPAFLIAPKQFDNADIDATAFYAAAGNLPDDDSVTATNFIVRQIDEFDSRDTVFVFLVSGGGSALLCAPIDGIELRDKLATIKLLTSKGATIQQLNRIRQKLSKVKGGRLLGHIKQGKAVSLIISDVIGDNLELIASGSTVPRKHNLDPLELFEILKSCDIEKTELNPNILRKLEEIENVPNTTSCETFNYIISSNRVAVEAVKKSLTNSGYEAHVITSNLVGNATQLGKMFANLIKGNRETLEERLSQICSNHPKIDSSSNKIALIFGGETTVILKGNGKGGRNQEMVLSCFNELRDHSNFAWDFTFLSAGTDGQDGPTDAAGAIISSQDLQSVEPNPIEFLNNSDSYTFWSKFRNGANHIISGSTGTNVMDVQLVLLDKR</sequence>
<proteinExistence type="inferred from homology"/>
<dbReference type="Gene3D" id="3.40.50.10180">
    <property type="entry name" value="Glycerate kinase, MOFRL-like N-terminal domain"/>
    <property type="match status" value="1"/>
</dbReference>
<name>A0A8S1EPX9_9PELO</name>
<dbReference type="FunFam" id="3.40.1480.10:FF:000003">
    <property type="entry name" value="D-glycerate 2-kinase"/>
    <property type="match status" value="1"/>
</dbReference>
<feature type="domain" description="MOFRL" evidence="2">
    <location>
        <begin position="338"/>
        <end position="446"/>
    </location>
</feature>
<reference evidence="4 5" key="1">
    <citation type="submission" date="2020-04" db="EMBL/GenBank/DDBJ databases">
        <authorList>
            <person name="Laetsch R D."/>
            <person name="Stevens L."/>
            <person name="Kumar S."/>
            <person name="Blaxter L. M."/>
        </authorList>
    </citation>
    <scope>NUCLEOTIDE SEQUENCE [LARGE SCALE GENOMIC DNA]</scope>
</reference>
<evidence type="ECO:0000313" key="5">
    <source>
        <dbReference type="Proteomes" id="UP000494206"/>
    </source>
</evidence>
<comment type="caution">
    <text evidence="4">The sequence shown here is derived from an EMBL/GenBank/DDBJ whole genome shotgun (WGS) entry which is preliminary data.</text>
</comment>
<evidence type="ECO:0000259" key="2">
    <source>
        <dbReference type="Pfam" id="PF05161"/>
    </source>
</evidence>
<evidence type="ECO:0000256" key="1">
    <source>
        <dbReference type="ARBA" id="ARBA00005393"/>
    </source>
</evidence>
<dbReference type="InterPro" id="IPR038614">
    <property type="entry name" value="GK_N_sf"/>
</dbReference>
<dbReference type="InterPro" id="IPR007835">
    <property type="entry name" value="MOFRL"/>
</dbReference>
<dbReference type="Proteomes" id="UP000494206">
    <property type="component" value="Unassembled WGS sequence"/>
</dbReference>
<dbReference type="InterPro" id="IPR025286">
    <property type="entry name" value="MOFRL_assoc_dom"/>
</dbReference>
<dbReference type="Pfam" id="PF05161">
    <property type="entry name" value="MOFRL"/>
    <property type="match status" value="1"/>
</dbReference>
<evidence type="ECO:0000313" key="4">
    <source>
        <dbReference type="EMBL" id="CAB3401424.1"/>
    </source>
</evidence>
<dbReference type="InterPro" id="IPR039760">
    <property type="entry name" value="MOFRL_protein"/>
</dbReference>
<dbReference type="EMBL" id="CADEPM010000003">
    <property type="protein sequence ID" value="CAB3401424.1"/>
    <property type="molecule type" value="Genomic_DNA"/>
</dbReference>
<dbReference type="Gene3D" id="3.40.1480.10">
    <property type="entry name" value="MOFRL domain"/>
    <property type="match status" value="1"/>
</dbReference>
<dbReference type="GO" id="GO:0005737">
    <property type="term" value="C:cytoplasm"/>
    <property type="evidence" value="ECO:0007669"/>
    <property type="project" value="TreeGrafter"/>
</dbReference>
<organism evidence="4 5">
    <name type="scientific">Caenorhabditis bovis</name>
    <dbReference type="NCBI Taxonomy" id="2654633"/>
    <lineage>
        <taxon>Eukaryota</taxon>
        <taxon>Metazoa</taxon>
        <taxon>Ecdysozoa</taxon>
        <taxon>Nematoda</taxon>
        <taxon>Chromadorea</taxon>
        <taxon>Rhabditida</taxon>
        <taxon>Rhabditina</taxon>
        <taxon>Rhabditomorpha</taxon>
        <taxon>Rhabditoidea</taxon>
        <taxon>Rhabditidae</taxon>
        <taxon>Peloderinae</taxon>
        <taxon>Caenorhabditis</taxon>
    </lineage>
</organism>
<evidence type="ECO:0000259" key="3">
    <source>
        <dbReference type="Pfam" id="PF13660"/>
    </source>
</evidence>
<evidence type="ECO:0008006" key="6">
    <source>
        <dbReference type="Google" id="ProtNLM"/>
    </source>
</evidence>